<sequence length="43" mass="4844">MNPMFSGFVAGKRVNGILLIKRDGTWFQLKTMAKWQAESIKGS</sequence>
<gene>
    <name evidence="1" type="ORF">QOZ95_002182</name>
</gene>
<dbReference type="RefSeq" id="WP_307499508.1">
    <property type="nucleotide sequence ID" value="NZ_JAUSWA010000010.1"/>
</dbReference>
<organism evidence="1 2">
    <name type="scientific">Paenibacillus brasilensis</name>
    <dbReference type="NCBI Taxonomy" id="128574"/>
    <lineage>
        <taxon>Bacteria</taxon>
        <taxon>Bacillati</taxon>
        <taxon>Bacillota</taxon>
        <taxon>Bacilli</taxon>
        <taxon>Bacillales</taxon>
        <taxon>Paenibacillaceae</taxon>
        <taxon>Paenibacillus</taxon>
    </lineage>
</organism>
<dbReference type="EMBL" id="JAUSWA010000010">
    <property type="protein sequence ID" value="MDQ0494019.1"/>
    <property type="molecule type" value="Genomic_DNA"/>
</dbReference>
<proteinExistence type="predicted"/>
<name>A0ABU0L0Y7_9BACL</name>
<comment type="caution">
    <text evidence="1">The sequence shown here is derived from an EMBL/GenBank/DDBJ whole genome shotgun (WGS) entry which is preliminary data.</text>
</comment>
<protein>
    <submittedName>
        <fullName evidence="1">Uncharacterized protein</fullName>
    </submittedName>
</protein>
<accession>A0ABU0L0Y7</accession>
<dbReference type="Proteomes" id="UP001242811">
    <property type="component" value="Unassembled WGS sequence"/>
</dbReference>
<evidence type="ECO:0000313" key="1">
    <source>
        <dbReference type="EMBL" id="MDQ0494019.1"/>
    </source>
</evidence>
<evidence type="ECO:0000313" key="2">
    <source>
        <dbReference type="Proteomes" id="UP001242811"/>
    </source>
</evidence>
<reference evidence="1 2" key="1">
    <citation type="submission" date="2023-07" db="EMBL/GenBank/DDBJ databases">
        <title>Genomic Encyclopedia of Type Strains, Phase IV (KMG-IV): sequencing the most valuable type-strain genomes for metagenomic binning, comparative biology and taxonomic classification.</title>
        <authorList>
            <person name="Goeker M."/>
        </authorList>
    </citation>
    <scope>NUCLEOTIDE SEQUENCE [LARGE SCALE GENOMIC DNA]</scope>
    <source>
        <strain evidence="1 2">DSM 14914</strain>
    </source>
</reference>
<keyword evidence="2" id="KW-1185">Reference proteome</keyword>